<comment type="caution">
    <text evidence="3">The sequence shown here is derived from an EMBL/GenBank/DDBJ whole genome shotgun (WGS) entry which is preliminary data.</text>
</comment>
<proteinExistence type="predicted"/>
<gene>
    <name evidence="3" type="ORF">BWY43_00051</name>
</gene>
<keyword evidence="2" id="KW-0472">Membrane</keyword>
<accession>A0A1V5SFG5</accession>
<dbReference type="EMBL" id="MWBO01000006">
    <property type="protein sequence ID" value="OQA53280.1"/>
    <property type="molecule type" value="Genomic_DNA"/>
</dbReference>
<name>A0A1V5SFG5_9BACT</name>
<protein>
    <submittedName>
        <fullName evidence="3">Uncharacterized protein</fullName>
    </submittedName>
</protein>
<keyword evidence="2" id="KW-1133">Transmembrane helix</keyword>
<sequence>MSLKFSPRQKVVSLALGVLVLGILAILAFRYYGNIFADTATAKKTKVTISLTNWSEKEQSTYFKYVDDKQYRCSTIDIYLENAREGKGPQELVANNKAAIIIAIPKILQATNEKYGLGDGEDRFLVAQSLTDIIKNSEGWQDIPDQKVGEKLKRVVVQSSTGYQCQGVGSISYDKEFVIPPEYLEGTATAQGTQQSASEIIESSNQQGVDIGLAGEKVCAYELDKKTNTRTYQWIEKSLLVGASGQYTQESDESKCGNKPTTEAPTTGQTQNALKVAVTVKNANNTPINDALLLFHSFNSSDSKEIVSKEQRTTDEDGYEQIEIDKKTYPYLEIIAEKKGKVEKIERFQISDLPLPGLSSYDTVITLNITDEDASASEMHANTAATADGTNPELVAPVGINFDNNWPGGNNTLKLSANRRSMQASGGFTPVGGVTFDITVYTPSKKTSRSNLLFTDIAKAQIRDSRPEKTTKPTLSPSQQVGVSFPFDTEIIIPYTSDSSNIISAFRGNLNQYKVSGTIPDNGINSLIIIQNMPDGYYDVKLSKDGFKNSRFIINQGANKNNPLQANLTIGASAGSEPPSINNATVNKIANIDKYVAGEYVYYPRYPWFGWQKSSGGYITQEPQMLQGVPGLIDTSGQLIGGASTSPELQQCISEKLKSVSVNARNLSTKDFLLGGGAAYLFRQSEKQNQDWAKGAMVAGGVAALIKLSKESDARYDVNYNEINCAEMVYGQNGGVRTGCEGCLRAITGGSGVCNPLCILQFPSVLNTLGGIPIGAMWRN</sequence>
<organism evidence="3">
    <name type="scientific">candidate division WS2 bacterium ADurb.Bin280</name>
    <dbReference type="NCBI Taxonomy" id="1852829"/>
    <lineage>
        <taxon>Bacteria</taxon>
        <taxon>candidate division WS2</taxon>
    </lineage>
</organism>
<feature type="compositionally biased region" description="Polar residues" evidence="1">
    <location>
        <begin position="259"/>
        <end position="269"/>
    </location>
</feature>
<keyword evidence="2" id="KW-0812">Transmembrane</keyword>
<reference evidence="3" key="1">
    <citation type="submission" date="2017-02" db="EMBL/GenBank/DDBJ databases">
        <title>Delving into the versatile metabolic prowess of the omnipresent phylum Bacteroidetes.</title>
        <authorList>
            <person name="Nobu M.K."/>
            <person name="Mei R."/>
            <person name="Narihiro T."/>
            <person name="Kuroda K."/>
            <person name="Liu W.-T."/>
        </authorList>
    </citation>
    <scope>NUCLEOTIDE SEQUENCE</scope>
    <source>
        <strain evidence="3">ADurb.Bin280</strain>
    </source>
</reference>
<feature type="region of interest" description="Disordered" evidence="1">
    <location>
        <begin position="249"/>
        <end position="269"/>
    </location>
</feature>
<evidence type="ECO:0000313" key="3">
    <source>
        <dbReference type="EMBL" id="OQA53280.1"/>
    </source>
</evidence>
<evidence type="ECO:0000256" key="1">
    <source>
        <dbReference type="SAM" id="MobiDB-lite"/>
    </source>
</evidence>
<dbReference type="AlphaFoldDB" id="A0A1V5SFG5"/>
<feature type="transmembrane region" description="Helical" evidence="2">
    <location>
        <begin position="12"/>
        <end position="32"/>
    </location>
</feature>
<dbReference type="Proteomes" id="UP000485367">
    <property type="component" value="Unassembled WGS sequence"/>
</dbReference>
<evidence type="ECO:0000256" key="2">
    <source>
        <dbReference type="SAM" id="Phobius"/>
    </source>
</evidence>